<organism evidence="1 2">
    <name type="scientific">Frondihabitans peucedani</name>
    <dbReference type="NCBI Taxonomy" id="598626"/>
    <lineage>
        <taxon>Bacteria</taxon>
        <taxon>Bacillati</taxon>
        <taxon>Actinomycetota</taxon>
        <taxon>Actinomycetes</taxon>
        <taxon>Micrococcales</taxon>
        <taxon>Microbacteriaceae</taxon>
        <taxon>Frondihabitans</taxon>
    </lineage>
</organism>
<evidence type="ECO:0000313" key="2">
    <source>
        <dbReference type="Proteomes" id="UP001501594"/>
    </source>
</evidence>
<keyword evidence="2" id="KW-1185">Reference proteome</keyword>
<name>A0ABP8E1V9_9MICO</name>
<accession>A0ABP8E1V9</accession>
<dbReference type="EMBL" id="BAABAU010000001">
    <property type="protein sequence ID" value="GAA4266211.1"/>
    <property type="molecule type" value="Genomic_DNA"/>
</dbReference>
<evidence type="ECO:0000313" key="1">
    <source>
        <dbReference type="EMBL" id="GAA4266211.1"/>
    </source>
</evidence>
<proteinExistence type="predicted"/>
<protein>
    <submittedName>
        <fullName evidence="1">Uncharacterized protein</fullName>
    </submittedName>
</protein>
<reference evidence="2" key="1">
    <citation type="journal article" date="2019" name="Int. J. Syst. Evol. Microbiol.">
        <title>The Global Catalogue of Microorganisms (GCM) 10K type strain sequencing project: providing services to taxonomists for standard genome sequencing and annotation.</title>
        <authorList>
            <consortium name="The Broad Institute Genomics Platform"/>
            <consortium name="The Broad Institute Genome Sequencing Center for Infectious Disease"/>
            <person name="Wu L."/>
            <person name="Ma J."/>
        </authorList>
    </citation>
    <scope>NUCLEOTIDE SEQUENCE [LARGE SCALE GENOMIC DNA]</scope>
    <source>
        <strain evidence="2">JCM 17442</strain>
    </source>
</reference>
<dbReference type="Proteomes" id="UP001501594">
    <property type="component" value="Unassembled WGS sequence"/>
</dbReference>
<comment type="caution">
    <text evidence="1">The sequence shown here is derived from an EMBL/GenBank/DDBJ whole genome shotgun (WGS) entry which is preliminary data.</text>
</comment>
<sequence>MDIRRLIINDRAYRLSPVETAETLQQRIVDLIASGPAFLTFVTDDDVRVEVLVQPSTSVLFETHAVIDVAAAPDTDLAHLDYDDLAWAV</sequence>
<gene>
    <name evidence="1" type="ORF">GCM10022256_18230</name>
</gene>
<dbReference type="RefSeq" id="WP_344795230.1">
    <property type="nucleotide sequence ID" value="NZ_BAABAU010000001.1"/>
</dbReference>